<dbReference type="EMBL" id="BAAAQD010000023">
    <property type="protein sequence ID" value="GAA1553266.1"/>
    <property type="molecule type" value="Genomic_DNA"/>
</dbReference>
<protein>
    <submittedName>
        <fullName evidence="1">Uncharacterized protein</fullName>
    </submittedName>
</protein>
<accession>A0ABN2C5R4</accession>
<sequence>MVQAEVDVARLLLQAREVCAAAHAEGWLTSPVVGSSPLRQAVRRLAELLGVEDSRPGVPTVDDLVSFACAVPDDGYRASVLSMLVPYVDEAKLSTLLAAGHAIDEEYQRCRVFVAVAPRASTGQLAGMVAAVRGCALSRDRMFGLVSLVPYLVGVDRAAAIDAALDAIEDNGQFYFVSNNVGRLAPYLTPTELDRALAAADRAVADEKDRSNLQTRFPSLRPTAWWAEAVSAAATIKDGNLRAVTLRDLAKEAPGEHLDAVVTAAHAIRNGSARTRALAEIAPHLPETRRPEVIDAALAALLATPVRDELRYLARNVLLPLLNHDQVAAIIDTDSRKRHAGAESLAAAAPYAAPEHLAAAVAAAIAPHKLGDPLPDLPFGLRHGFPRIVEYLPASHRNLAALSAVSIRDQIGVGEHLWAQNLALVAKYLTPAQLDQVLASIDPNGPPVAVSNAIEHLAAHLDHGQLDTALTTILAIDDEEGRGLALTGIAPHLTEDHIGRLVTAVLDLHDPRVLAETLTTVLPHAPAEQQPLLAQTVLNAASTIDDPEDRAGCLLALAATQPGLHRDAALARAFTAMTALTDANAQVRMLDCLTPLVATPQHDATTIGTLEQQAP</sequence>
<name>A0ABN2C5R4_9ACTN</name>
<comment type="caution">
    <text evidence="1">The sequence shown here is derived from an EMBL/GenBank/DDBJ whole genome shotgun (WGS) entry which is preliminary data.</text>
</comment>
<reference evidence="1 2" key="1">
    <citation type="journal article" date="2019" name="Int. J. Syst. Evol. Microbiol.">
        <title>The Global Catalogue of Microorganisms (GCM) 10K type strain sequencing project: providing services to taxonomists for standard genome sequencing and annotation.</title>
        <authorList>
            <consortium name="The Broad Institute Genomics Platform"/>
            <consortium name="The Broad Institute Genome Sequencing Center for Infectious Disease"/>
            <person name="Wu L."/>
            <person name="Ma J."/>
        </authorList>
    </citation>
    <scope>NUCLEOTIDE SEQUENCE [LARGE SCALE GENOMIC DNA]</scope>
    <source>
        <strain evidence="1 2">JCM 15933</strain>
    </source>
</reference>
<evidence type="ECO:0000313" key="2">
    <source>
        <dbReference type="Proteomes" id="UP001501470"/>
    </source>
</evidence>
<organism evidence="1 2">
    <name type="scientific">Dactylosporangium maewongense</name>
    <dbReference type="NCBI Taxonomy" id="634393"/>
    <lineage>
        <taxon>Bacteria</taxon>
        <taxon>Bacillati</taxon>
        <taxon>Actinomycetota</taxon>
        <taxon>Actinomycetes</taxon>
        <taxon>Micromonosporales</taxon>
        <taxon>Micromonosporaceae</taxon>
        <taxon>Dactylosporangium</taxon>
    </lineage>
</organism>
<gene>
    <name evidence="1" type="ORF">GCM10009827_087460</name>
</gene>
<evidence type="ECO:0000313" key="1">
    <source>
        <dbReference type="EMBL" id="GAA1553266.1"/>
    </source>
</evidence>
<dbReference type="Proteomes" id="UP001501470">
    <property type="component" value="Unassembled WGS sequence"/>
</dbReference>
<keyword evidence="2" id="KW-1185">Reference proteome</keyword>
<proteinExistence type="predicted"/>